<evidence type="ECO:0000256" key="3">
    <source>
        <dbReference type="SAM" id="Coils"/>
    </source>
</evidence>
<dbReference type="PROSITE" id="PS50297">
    <property type="entry name" value="ANK_REP_REGION"/>
    <property type="match status" value="3"/>
</dbReference>
<evidence type="ECO:0000313" key="5">
    <source>
        <dbReference type="EMBL" id="KAI4543958.1"/>
    </source>
</evidence>
<dbReference type="PANTHER" id="PTHR24147">
    <property type="entry name" value="ANKYRIN REPEAT DOMAIN 36-RELATED"/>
    <property type="match status" value="1"/>
</dbReference>
<protein>
    <recommendedName>
        <fullName evidence="4">CCDC144C-like coiled-coil domain-containing protein</fullName>
    </recommendedName>
</protein>
<feature type="coiled-coil region" evidence="3">
    <location>
        <begin position="527"/>
        <end position="638"/>
    </location>
</feature>
<dbReference type="AlphaFoldDB" id="A0AAD4YDH2"/>
<dbReference type="Proteomes" id="UP001214576">
    <property type="component" value="Unassembled WGS sequence"/>
</dbReference>
<dbReference type="InterPro" id="IPR050657">
    <property type="entry name" value="Ankyrin_repeat_domain"/>
</dbReference>
<dbReference type="Pfam" id="PF00023">
    <property type="entry name" value="Ank"/>
    <property type="match status" value="1"/>
</dbReference>
<evidence type="ECO:0000259" key="4">
    <source>
        <dbReference type="Pfam" id="PF14915"/>
    </source>
</evidence>
<evidence type="ECO:0000256" key="2">
    <source>
        <dbReference type="PROSITE-ProRule" id="PRU00023"/>
    </source>
</evidence>
<accession>A0AAD4YDH2</accession>
<dbReference type="InterPro" id="IPR039497">
    <property type="entry name" value="CC144C-like_CC_dom"/>
</dbReference>
<dbReference type="Pfam" id="PF12796">
    <property type="entry name" value="Ank_2"/>
    <property type="match status" value="2"/>
</dbReference>
<name>A0AAD4YDH2_OVIAM</name>
<reference evidence="5" key="1">
    <citation type="submission" date="2022-03" db="EMBL/GenBank/DDBJ databases">
        <title>Genomic analyses of argali, domestic sheep and their hybrids provide insights into chromosomal evolution, heterosis and genetic basis of agronomic traits.</title>
        <authorList>
            <person name="Li M."/>
        </authorList>
    </citation>
    <scope>NUCLEOTIDE SEQUENCE</scope>
    <source>
        <strain evidence="5">CAU-MHL-2022a</strain>
        <tissue evidence="5">Skin</tissue>
    </source>
</reference>
<evidence type="ECO:0000256" key="1">
    <source>
        <dbReference type="ARBA" id="ARBA00023054"/>
    </source>
</evidence>
<feature type="repeat" description="ANK" evidence="2">
    <location>
        <begin position="192"/>
        <end position="224"/>
    </location>
</feature>
<dbReference type="PANTHER" id="PTHR24147:SF64">
    <property type="entry name" value="ANKYRIN REPEAT DOMAIN-CONTAINING PROTEIN 19-RELATED"/>
    <property type="match status" value="1"/>
</dbReference>
<dbReference type="PRINTS" id="PR01415">
    <property type="entry name" value="ANKYRIN"/>
</dbReference>
<dbReference type="InterPro" id="IPR036770">
    <property type="entry name" value="Ankyrin_rpt-contain_sf"/>
</dbReference>
<dbReference type="Gene3D" id="1.25.40.20">
    <property type="entry name" value="Ankyrin repeat-containing domain"/>
    <property type="match status" value="3"/>
</dbReference>
<evidence type="ECO:0000313" key="6">
    <source>
        <dbReference type="Proteomes" id="UP001214576"/>
    </source>
</evidence>
<gene>
    <name evidence="5" type="ORF">MG293_006752</name>
</gene>
<dbReference type="PROSITE" id="PS50088">
    <property type="entry name" value="ANK_REPEAT"/>
    <property type="match status" value="5"/>
</dbReference>
<organism evidence="5 6">
    <name type="scientific">Ovis ammon polii</name>
    <dbReference type="NCBI Taxonomy" id="230172"/>
    <lineage>
        <taxon>Eukaryota</taxon>
        <taxon>Metazoa</taxon>
        <taxon>Chordata</taxon>
        <taxon>Craniata</taxon>
        <taxon>Vertebrata</taxon>
        <taxon>Euteleostomi</taxon>
        <taxon>Mammalia</taxon>
        <taxon>Eutheria</taxon>
        <taxon>Laurasiatheria</taxon>
        <taxon>Artiodactyla</taxon>
        <taxon>Ruminantia</taxon>
        <taxon>Pecora</taxon>
        <taxon>Bovidae</taxon>
        <taxon>Caprinae</taxon>
        <taxon>Ovis</taxon>
    </lineage>
</organism>
<feature type="coiled-coil region" evidence="3">
    <location>
        <begin position="390"/>
        <end position="501"/>
    </location>
</feature>
<feature type="repeat" description="ANK" evidence="2">
    <location>
        <begin position="225"/>
        <end position="257"/>
    </location>
</feature>
<sequence length="653" mass="75126">MKIFGFGSKKGVSSFGSSTNLVRDSGHGINFQPRYHIRDKDLREIHKAAIVGNVAKVQHVLLFGKNGLNDRGKMKRTALHLACTNGHSAVVTLLLERKCLLNLSDNENRTVLMKAIECQEEECATLLLEHGADPNVTDVNGNTILHYAVFCQNISLAAKLLSCDANIEARNKDTCDVLQRQPHQELPPFSQDDLTPLLLVIHERRGQMVEFLLKKEANIHAVDKMKRTALMLAVKYESANVVRLLLQQGADIFSQDVFGWTVEEYAVISGFNIFRQLISEYKEKRSKISPENSNPACPEIKVNETNEGFSAIQEKHYPGVHRKEVKKKNDDKWTPEECVIAPIFEKTYSLTGGMLHVNDDSILREVDQGDDRPARKTPYEKKVSDSCEEAKDLLHKNHKLQDELAMLRLEIDALKQHWEKEENYFENMEILKVKNDDLQKAVKLSEETLTKTISHYTGQLNALTAENTMLTSKLENEKESKQRLETEVKSYRSRLAAALHNHDQGQTSKRDLELAFQRARDKWLCLQDKMQFDVANLRDNNEKLSQQLSTVESIFNKLKIKLHHTRDDLREKTLMLERVQRDLSQSECQKQEIEHMYQNEHSKVNTYFRKHKSLEKRLSQLQSENVLLRQQLGNARNRADSKEKVVISIQDHF</sequence>
<proteinExistence type="predicted"/>
<feature type="repeat" description="ANK" evidence="2">
    <location>
        <begin position="74"/>
        <end position="106"/>
    </location>
</feature>
<keyword evidence="6" id="KW-1185">Reference proteome</keyword>
<dbReference type="EMBL" id="JAKZEL010000005">
    <property type="protein sequence ID" value="KAI4543958.1"/>
    <property type="molecule type" value="Genomic_DNA"/>
</dbReference>
<keyword evidence="2" id="KW-0040">ANK repeat</keyword>
<feature type="domain" description="CCDC144C-like coiled-coil" evidence="4">
    <location>
        <begin position="378"/>
        <end position="653"/>
    </location>
</feature>
<dbReference type="InterPro" id="IPR002110">
    <property type="entry name" value="Ankyrin_rpt"/>
</dbReference>
<keyword evidence="1 3" id="KW-0175">Coiled coil</keyword>
<dbReference type="SUPFAM" id="SSF48403">
    <property type="entry name" value="Ankyrin repeat"/>
    <property type="match status" value="1"/>
</dbReference>
<dbReference type="SMART" id="SM00248">
    <property type="entry name" value="ANK"/>
    <property type="match status" value="5"/>
</dbReference>
<dbReference type="Pfam" id="PF14915">
    <property type="entry name" value="CCDC144C"/>
    <property type="match status" value="1"/>
</dbReference>
<feature type="repeat" description="ANK" evidence="2">
    <location>
        <begin position="107"/>
        <end position="139"/>
    </location>
</feature>
<feature type="repeat" description="ANK" evidence="2">
    <location>
        <begin position="140"/>
        <end position="172"/>
    </location>
</feature>
<comment type="caution">
    <text evidence="5">The sequence shown here is derived from an EMBL/GenBank/DDBJ whole genome shotgun (WGS) entry which is preliminary data.</text>
</comment>